<dbReference type="InterPro" id="IPR013094">
    <property type="entry name" value="AB_hydrolase_3"/>
</dbReference>
<dbReference type="PANTHER" id="PTHR48081">
    <property type="entry name" value="AB HYDROLASE SUPERFAMILY PROTEIN C4A8.06C"/>
    <property type="match status" value="1"/>
</dbReference>
<sequence>MFEFRRQPLKAVYTLYFAVSIFVRLPIWVVASLLPAMRPRKAWTVSRTLFIWSIDAYVRSFYKVGFPVEPVLEGGPDVTGFVWVEPIPEDYVVGEIKTMADVNGVKPERICGYWHGKKGADGKFGQRAEPGERVLYVLHGGGYSMGSGGSKDDILSSPYTICIPRRSPDIFQRSFGLEYRLSAAAPLEPKNPFPAVVLDAVAGYRYLIEDRGFEPKNIVVFGDSAGAHLGIALIRYIILADLPNLSIPGGFMALSPSCDWGDTHNDGSPQCSVVANKNSDFVHAIISNGYTSRCLLGSLPPEELETNAWLSPSSLRLKKPEGVFKGFPPTLINAGGTEVALDDKRMMRDRMIKDCGEEIVTYLEYEDAAHDFIMFRFLEPERTQALDDIHNWLLKIFSE</sequence>
<keyword evidence="2" id="KW-0472">Membrane</keyword>
<gene>
    <name evidence="4" type="ORF">EUX98_g7807</name>
</gene>
<name>A0A4S4MMZ1_9APHY</name>
<dbReference type="PANTHER" id="PTHR48081:SF26">
    <property type="entry name" value="ALPHA_BETA HYDROLASE FOLD-3 DOMAIN-CONTAINING PROTEIN"/>
    <property type="match status" value="1"/>
</dbReference>
<dbReference type="SUPFAM" id="SSF53474">
    <property type="entry name" value="alpha/beta-Hydrolases"/>
    <property type="match status" value="1"/>
</dbReference>
<keyword evidence="2" id="KW-0812">Transmembrane</keyword>
<keyword evidence="2" id="KW-1133">Transmembrane helix</keyword>
<proteinExistence type="predicted"/>
<evidence type="ECO:0000259" key="3">
    <source>
        <dbReference type="Pfam" id="PF07859"/>
    </source>
</evidence>
<reference evidence="4 5" key="1">
    <citation type="submission" date="2019-02" db="EMBL/GenBank/DDBJ databases">
        <title>Genome sequencing of the rare red list fungi Antrodiella citrinella (Flaviporus citrinellus).</title>
        <authorList>
            <person name="Buettner E."/>
            <person name="Kellner H."/>
        </authorList>
    </citation>
    <scope>NUCLEOTIDE SEQUENCE [LARGE SCALE GENOMIC DNA]</scope>
    <source>
        <strain evidence="4 5">DSM 108506</strain>
    </source>
</reference>
<dbReference type="InterPro" id="IPR050300">
    <property type="entry name" value="GDXG_lipolytic_enzyme"/>
</dbReference>
<protein>
    <recommendedName>
        <fullName evidence="3">Alpha/beta hydrolase fold-3 domain-containing protein</fullName>
    </recommendedName>
</protein>
<dbReference type="OrthoDB" id="2152029at2759"/>
<keyword evidence="5" id="KW-1185">Reference proteome</keyword>
<dbReference type="AlphaFoldDB" id="A0A4S4MMZ1"/>
<accession>A0A4S4MMZ1</accession>
<evidence type="ECO:0000313" key="4">
    <source>
        <dbReference type="EMBL" id="THH26381.1"/>
    </source>
</evidence>
<dbReference type="Gene3D" id="3.40.50.1820">
    <property type="entry name" value="alpha/beta hydrolase"/>
    <property type="match status" value="1"/>
</dbReference>
<dbReference type="GO" id="GO:0016787">
    <property type="term" value="F:hydrolase activity"/>
    <property type="evidence" value="ECO:0007669"/>
    <property type="project" value="UniProtKB-KW"/>
</dbReference>
<dbReference type="EMBL" id="SGPM01000357">
    <property type="protein sequence ID" value="THH26381.1"/>
    <property type="molecule type" value="Genomic_DNA"/>
</dbReference>
<dbReference type="Pfam" id="PF07859">
    <property type="entry name" value="Abhydrolase_3"/>
    <property type="match status" value="1"/>
</dbReference>
<feature type="domain" description="Alpha/beta hydrolase fold-3" evidence="3">
    <location>
        <begin position="187"/>
        <end position="373"/>
    </location>
</feature>
<feature type="transmembrane region" description="Helical" evidence="2">
    <location>
        <begin position="12"/>
        <end position="34"/>
    </location>
</feature>
<evidence type="ECO:0000256" key="2">
    <source>
        <dbReference type="SAM" id="Phobius"/>
    </source>
</evidence>
<organism evidence="4 5">
    <name type="scientific">Antrodiella citrinella</name>
    <dbReference type="NCBI Taxonomy" id="2447956"/>
    <lineage>
        <taxon>Eukaryota</taxon>
        <taxon>Fungi</taxon>
        <taxon>Dikarya</taxon>
        <taxon>Basidiomycota</taxon>
        <taxon>Agaricomycotina</taxon>
        <taxon>Agaricomycetes</taxon>
        <taxon>Polyporales</taxon>
        <taxon>Steccherinaceae</taxon>
        <taxon>Antrodiella</taxon>
    </lineage>
</organism>
<keyword evidence="1" id="KW-0378">Hydrolase</keyword>
<dbReference type="Proteomes" id="UP000308730">
    <property type="component" value="Unassembled WGS sequence"/>
</dbReference>
<evidence type="ECO:0000256" key="1">
    <source>
        <dbReference type="ARBA" id="ARBA00022801"/>
    </source>
</evidence>
<dbReference type="InterPro" id="IPR029058">
    <property type="entry name" value="AB_hydrolase_fold"/>
</dbReference>
<evidence type="ECO:0000313" key="5">
    <source>
        <dbReference type="Proteomes" id="UP000308730"/>
    </source>
</evidence>
<comment type="caution">
    <text evidence="4">The sequence shown here is derived from an EMBL/GenBank/DDBJ whole genome shotgun (WGS) entry which is preliminary data.</text>
</comment>